<evidence type="ECO:0000256" key="7">
    <source>
        <dbReference type="ARBA" id="ARBA00022792"/>
    </source>
</evidence>
<comment type="similarity">
    <text evidence="16">Belongs to the complex I subunit 5 family.</text>
</comment>
<dbReference type="InterPro" id="IPR010934">
    <property type="entry name" value="NADH_DH_su5_C"/>
</dbReference>
<feature type="transmembrane region" description="Helical" evidence="16">
    <location>
        <begin position="418"/>
        <end position="438"/>
    </location>
</feature>
<evidence type="ECO:0000256" key="15">
    <source>
        <dbReference type="ARBA" id="ARBA00049551"/>
    </source>
</evidence>
<evidence type="ECO:0000256" key="4">
    <source>
        <dbReference type="ARBA" id="ARBA00022448"/>
    </source>
</evidence>
<keyword evidence="9" id="KW-0249">Electron transport</keyword>
<feature type="transmembrane region" description="Helical" evidence="16">
    <location>
        <begin position="546"/>
        <end position="568"/>
    </location>
</feature>
<keyword evidence="7" id="KW-0999">Mitochondrion inner membrane</keyword>
<feature type="domain" description="NADH:quinone oxidoreductase/Mrp antiporter transmembrane" evidence="17">
    <location>
        <begin position="110"/>
        <end position="389"/>
    </location>
</feature>
<evidence type="ECO:0000256" key="12">
    <source>
        <dbReference type="ARBA" id="ARBA00023075"/>
    </source>
</evidence>
<feature type="transmembrane region" description="Helical" evidence="16">
    <location>
        <begin position="271"/>
        <end position="300"/>
    </location>
</feature>
<keyword evidence="5" id="KW-0679">Respiratory chain</keyword>
<dbReference type="Pfam" id="PF00361">
    <property type="entry name" value="Proton_antipo_M"/>
    <property type="match status" value="1"/>
</dbReference>
<dbReference type="EMBL" id="MT974497">
    <property type="protein sequence ID" value="QQP21741.1"/>
    <property type="molecule type" value="Genomic_DNA"/>
</dbReference>
<name>A0A7T8G4G8_9MOLL</name>
<comment type="catalytic activity">
    <reaction evidence="15 16">
        <text>a ubiquinone + NADH + 5 H(+)(in) = a ubiquinol + NAD(+) + 4 H(+)(out)</text>
        <dbReference type="Rhea" id="RHEA:29091"/>
        <dbReference type="Rhea" id="RHEA-COMP:9565"/>
        <dbReference type="Rhea" id="RHEA-COMP:9566"/>
        <dbReference type="ChEBI" id="CHEBI:15378"/>
        <dbReference type="ChEBI" id="CHEBI:16389"/>
        <dbReference type="ChEBI" id="CHEBI:17976"/>
        <dbReference type="ChEBI" id="CHEBI:57540"/>
        <dbReference type="ChEBI" id="CHEBI:57945"/>
        <dbReference type="EC" id="7.1.1.2"/>
    </reaction>
</comment>
<feature type="transmembrane region" description="Helical" evidence="16">
    <location>
        <begin position="114"/>
        <end position="132"/>
    </location>
</feature>
<keyword evidence="10 16" id="KW-1133">Transmembrane helix</keyword>
<feature type="transmembrane region" description="Helical" evidence="16">
    <location>
        <begin position="377"/>
        <end position="402"/>
    </location>
</feature>
<feature type="domain" description="NADH-Ubiquinone oxidoreductase (complex I) chain 5 N-terminal" evidence="18">
    <location>
        <begin position="50"/>
        <end position="91"/>
    </location>
</feature>
<keyword evidence="12 16" id="KW-0830">Ubiquinone</keyword>
<feature type="transmembrane region" description="Helical" evidence="16">
    <location>
        <begin position="55"/>
        <end position="77"/>
    </location>
</feature>
<dbReference type="AlphaFoldDB" id="A0A7T8G4G8"/>
<keyword evidence="14 16" id="KW-0472">Membrane</keyword>
<evidence type="ECO:0000256" key="13">
    <source>
        <dbReference type="ARBA" id="ARBA00023128"/>
    </source>
</evidence>
<evidence type="ECO:0000259" key="19">
    <source>
        <dbReference type="Pfam" id="PF06455"/>
    </source>
</evidence>
<evidence type="ECO:0000256" key="3">
    <source>
        <dbReference type="ARBA" id="ARBA00021096"/>
    </source>
</evidence>
<feature type="transmembrane region" description="Helical" evidence="16">
    <location>
        <begin position="493"/>
        <end position="509"/>
    </location>
</feature>
<dbReference type="Pfam" id="PF00662">
    <property type="entry name" value="Proton_antipo_N"/>
    <property type="match status" value="1"/>
</dbReference>
<feature type="domain" description="NADH dehydrogenase subunit 5 C-terminal" evidence="19">
    <location>
        <begin position="392"/>
        <end position="565"/>
    </location>
</feature>
<dbReference type="GO" id="GO:0042773">
    <property type="term" value="P:ATP synthesis coupled electron transport"/>
    <property type="evidence" value="ECO:0007669"/>
    <property type="project" value="InterPro"/>
</dbReference>
<dbReference type="GO" id="GO:0015990">
    <property type="term" value="P:electron transport coupled proton transport"/>
    <property type="evidence" value="ECO:0007669"/>
    <property type="project" value="TreeGrafter"/>
</dbReference>
<accession>A0A7T8G4G8</accession>
<dbReference type="EC" id="7.1.1.2" evidence="2 16"/>
<feature type="transmembrane region" description="Helical" evidence="16">
    <location>
        <begin position="450"/>
        <end position="473"/>
    </location>
</feature>
<evidence type="ECO:0000256" key="9">
    <source>
        <dbReference type="ARBA" id="ARBA00022982"/>
    </source>
</evidence>
<evidence type="ECO:0000313" key="20">
    <source>
        <dbReference type="EMBL" id="QQP21741.1"/>
    </source>
</evidence>
<keyword evidence="13 16" id="KW-0496">Mitochondrion</keyword>
<keyword evidence="6 16" id="KW-0812">Transmembrane</keyword>
<dbReference type="PRINTS" id="PR01434">
    <property type="entry name" value="NADHDHGNASE5"/>
</dbReference>
<evidence type="ECO:0000256" key="6">
    <source>
        <dbReference type="ARBA" id="ARBA00022692"/>
    </source>
</evidence>
<dbReference type="PANTHER" id="PTHR42829:SF2">
    <property type="entry name" value="NADH-UBIQUINONE OXIDOREDUCTASE CHAIN 5"/>
    <property type="match status" value="1"/>
</dbReference>
<dbReference type="PANTHER" id="PTHR42829">
    <property type="entry name" value="NADH-UBIQUINONE OXIDOREDUCTASE CHAIN 5"/>
    <property type="match status" value="1"/>
</dbReference>
<evidence type="ECO:0000256" key="1">
    <source>
        <dbReference type="ARBA" id="ARBA00004448"/>
    </source>
</evidence>
<evidence type="ECO:0000259" key="17">
    <source>
        <dbReference type="Pfam" id="PF00361"/>
    </source>
</evidence>
<feature type="transmembrane region" description="Helical" evidence="16">
    <location>
        <begin position="12"/>
        <end position="35"/>
    </location>
</feature>
<feature type="transmembrane region" description="Helical" evidence="16">
    <location>
        <begin position="176"/>
        <end position="192"/>
    </location>
</feature>
<evidence type="ECO:0000256" key="5">
    <source>
        <dbReference type="ARBA" id="ARBA00022660"/>
    </source>
</evidence>
<comment type="function">
    <text evidence="16">Core subunit of the mitochondrial membrane respiratory chain NADH dehydrogenase (Complex I) which catalyzes electron transfer from NADH through the respiratory chain, using ubiquinone as an electron acceptor. Essential for the catalytic activity and assembly of complex I.</text>
</comment>
<gene>
    <name evidence="20" type="primary">nad5</name>
</gene>
<comment type="subcellular location">
    <subcellularLocation>
        <location evidence="1">Mitochondrion inner membrane</location>
        <topology evidence="1">Multi-pass membrane protein</topology>
    </subcellularLocation>
</comment>
<evidence type="ECO:0000256" key="8">
    <source>
        <dbReference type="ARBA" id="ARBA00022967"/>
    </source>
</evidence>
<evidence type="ECO:0000256" key="14">
    <source>
        <dbReference type="ARBA" id="ARBA00023136"/>
    </source>
</evidence>
<dbReference type="GO" id="GO:0005743">
    <property type="term" value="C:mitochondrial inner membrane"/>
    <property type="evidence" value="ECO:0007669"/>
    <property type="project" value="UniProtKB-SubCell"/>
</dbReference>
<keyword evidence="8" id="KW-1278">Translocase</keyword>
<evidence type="ECO:0000256" key="10">
    <source>
        <dbReference type="ARBA" id="ARBA00022989"/>
    </source>
</evidence>
<dbReference type="InterPro" id="IPR003945">
    <property type="entry name" value="NU5C-like"/>
</dbReference>
<feature type="transmembrane region" description="Helical" evidence="16">
    <location>
        <begin position="89"/>
        <end position="108"/>
    </location>
</feature>
<feature type="transmembrane region" description="Helical" evidence="16">
    <location>
        <begin position="240"/>
        <end position="264"/>
    </location>
</feature>
<organism evidence="20">
    <name type="scientific">Metasepia tullbergi</name>
    <dbReference type="NCBI Taxonomy" id="279088"/>
    <lineage>
        <taxon>Eukaryota</taxon>
        <taxon>Metazoa</taxon>
        <taxon>Spiralia</taxon>
        <taxon>Lophotrochozoa</taxon>
        <taxon>Mollusca</taxon>
        <taxon>Cephalopoda</taxon>
        <taxon>Coleoidea</taxon>
        <taxon>Decapodiformes</taxon>
        <taxon>Sepiida</taxon>
        <taxon>Sepiina</taxon>
        <taxon>Sepiidae</taxon>
        <taxon>Metasepia</taxon>
    </lineage>
</organism>
<dbReference type="GO" id="GO:0008137">
    <property type="term" value="F:NADH dehydrogenase (ubiquinone) activity"/>
    <property type="evidence" value="ECO:0007669"/>
    <property type="project" value="UniProtKB-EC"/>
</dbReference>
<sequence length="582" mass="67302">MYNLIGMELCFSLLLFGWFVYMLILMIYLCVNNISILFSWELMSCASSFMELELVFDWMTCSFSGLVCFISSCIMLFSKMYMKGDMYMSRFILLLFLFVVSMNLMIFISNLISLLLGWDGLGLVSFCLVIYYQNNKSLAAGMLTVLMNRVGDCFILGSISMMIVLGHWNILCLWDFYNFVVVNLFIMISGMTKSAQIPFSSWLPAAMAAPTPVSALVHSSTLVTAGVFLYIRFFSYLNNYMWFSVFMLYISIMTSIMAGICALFEFDMKKIIALSTLSQLGVMMMSLSINMPMLALFHLYTHAMFKALLFVCSGNIIYTFEGKQDMRQISNVYKLMPMTSMFLIISKMALCGLPFLAGFYSKDLIIESLIIGNMNMLLFFLASFGVCLTVLYSIRFCLFILWKSEEFSPYNQISDNNMWAMLSMGLLGLGALFSGVLYQELFCLFSQFFVFPLMMKMYTLLLVFVSGLISFGLWGKNHVIFNNSWFKHVNSNMWFLSSFICFFGIKKFVKLSNSSLKTIDMGWMEMLGGQGMFSFNMLIFKSLEHWMIIMFNCYLIFFMMWWLFLGIYNSYKPYMYLLVKKY</sequence>
<proteinExistence type="inferred from homology"/>
<feature type="transmembrane region" description="Helical" evidence="16">
    <location>
        <begin position="213"/>
        <end position="234"/>
    </location>
</feature>
<evidence type="ECO:0000256" key="11">
    <source>
        <dbReference type="ARBA" id="ARBA00023027"/>
    </source>
</evidence>
<evidence type="ECO:0000259" key="18">
    <source>
        <dbReference type="Pfam" id="PF00662"/>
    </source>
</evidence>
<dbReference type="GO" id="GO:0003954">
    <property type="term" value="F:NADH dehydrogenase activity"/>
    <property type="evidence" value="ECO:0007669"/>
    <property type="project" value="TreeGrafter"/>
</dbReference>
<dbReference type="InterPro" id="IPR001750">
    <property type="entry name" value="ND/Mrp_TM"/>
</dbReference>
<dbReference type="InterPro" id="IPR001516">
    <property type="entry name" value="Proton_antipo_N"/>
</dbReference>
<feature type="transmembrane region" description="Helical" evidence="16">
    <location>
        <begin position="153"/>
        <end position="170"/>
    </location>
</feature>
<keyword evidence="4 16" id="KW-0813">Transport</keyword>
<evidence type="ECO:0000256" key="16">
    <source>
        <dbReference type="RuleBase" id="RU003404"/>
    </source>
</evidence>
<keyword evidence="11 16" id="KW-0520">NAD</keyword>
<evidence type="ECO:0000256" key="2">
    <source>
        <dbReference type="ARBA" id="ARBA00012944"/>
    </source>
</evidence>
<feature type="transmembrane region" description="Helical" evidence="16">
    <location>
        <begin position="335"/>
        <end position="356"/>
    </location>
</feature>
<geneLocation type="mitochondrion" evidence="20"/>
<reference evidence="20" key="1">
    <citation type="submission" date="2020-09" db="EMBL/GenBank/DDBJ databases">
        <authorList>
            <person name="Lee H.-T."/>
            <person name="Liao C.-H."/>
            <person name="Huang C.-W."/>
            <person name="Chang Y.-C."/>
            <person name="Hsu T.-H."/>
        </authorList>
    </citation>
    <scope>NUCLEOTIDE SEQUENCE</scope>
    <source>
        <tissue evidence="20">Muscle</tissue>
    </source>
</reference>
<dbReference type="Pfam" id="PF06455">
    <property type="entry name" value="NADH5_C"/>
    <property type="match status" value="1"/>
</dbReference>
<protein>
    <recommendedName>
        <fullName evidence="3 16">NADH-ubiquinone oxidoreductase chain 5</fullName>
        <ecNumber evidence="2 16">7.1.1.2</ecNumber>
    </recommendedName>
</protein>